<dbReference type="Pfam" id="PF06985">
    <property type="entry name" value="HET"/>
    <property type="match status" value="1"/>
</dbReference>
<reference evidence="2" key="1">
    <citation type="journal article" date="2020" name="Stud. Mycol.">
        <title>101 Dothideomycetes genomes: a test case for predicting lifestyles and emergence of pathogens.</title>
        <authorList>
            <person name="Haridas S."/>
            <person name="Albert R."/>
            <person name="Binder M."/>
            <person name="Bloem J."/>
            <person name="Labutti K."/>
            <person name="Salamov A."/>
            <person name="Andreopoulos B."/>
            <person name="Baker S."/>
            <person name="Barry K."/>
            <person name="Bills G."/>
            <person name="Bluhm B."/>
            <person name="Cannon C."/>
            <person name="Castanera R."/>
            <person name="Culley D."/>
            <person name="Daum C."/>
            <person name="Ezra D."/>
            <person name="Gonzalez J."/>
            <person name="Henrissat B."/>
            <person name="Kuo A."/>
            <person name="Liang C."/>
            <person name="Lipzen A."/>
            <person name="Lutzoni F."/>
            <person name="Magnuson J."/>
            <person name="Mondo S."/>
            <person name="Nolan M."/>
            <person name="Ohm R."/>
            <person name="Pangilinan J."/>
            <person name="Park H.-J."/>
            <person name="Ramirez L."/>
            <person name="Alfaro M."/>
            <person name="Sun H."/>
            <person name="Tritt A."/>
            <person name="Yoshinaga Y."/>
            <person name="Zwiers L.-H."/>
            <person name="Turgeon B."/>
            <person name="Goodwin S."/>
            <person name="Spatafora J."/>
            <person name="Crous P."/>
            <person name="Grigoriev I."/>
        </authorList>
    </citation>
    <scope>NUCLEOTIDE SEQUENCE</scope>
    <source>
        <strain evidence="2">CBS 107.79</strain>
    </source>
</reference>
<sequence length="678" mass="77496">MDVDSNTPTNPVYAKQIDGASIRLLRFSRSQNGELTGRLKQFELANVPQFFSVSYTWGEKTYSDTTLQLRTGRIPVLKSLFPFLRMVSQHEDFHDEDWWWIDSLCINLADSQEREQQVRIMADIYKKARRTMVWLGEEVEGDSDCRGAVRFLHDLQNLQPFIGKNAAIVRANLRSPDLTAHWISVSNLLARPWWSRVWTLQEMIMPSEVRFYCGATSISRGKFKAAMYSIFLCSVGERDMEYELVPRHAFDAAFNRRRVHQLHVNPNGRGLSLVAVLAYLGNHSASDPRDRIYSVLGLITPRDRRLVGNPEYKTPVQDQYAKLVRSFYEEYRNLDIIYFSHIFSRYSGPNDSGLENAVPSWVPDWRVYTEFASPVPLMASQSASEHIGNFRPLHGQNWKAMYDAPGPRLQAQANVRFHQNLKEIWCNGIILDTVKSLGSLHDCEPRCKSFVCARDKPLHGLLQEKEDSRTRNPIPPDPIRLLGSIARSLVLDRQDKYLRFVAPEYYISDFLLVCNACLDSETLSGATEGSPDPAFAAWFQQNRHLRFGPYTLEQLIETITSSTHPSLYDSLPPPTLQPTVDSDDADNFLSRFLDTTRKKSRRLMVTSEDHIGMAPCRARPGDAVAVLFGCSIPLILRRTGVREAWQVIGEAYVDGFMNGEVDRLIKKGTRSVHRFHLV</sequence>
<accession>A0A6A5UNH6</accession>
<dbReference type="EMBL" id="ML976749">
    <property type="protein sequence ID" value="KAF1966268.1"/>
    <property type="molecule type" value="Genomic_DNA"/>
</dbReference>
<evidence type="ECO:0000313" key="2">
    <source>
        <dbReference type="EMBL" id="KAF1966268.1"/>
    </source>
</evidence>
<dbReference type="OrthoDB" id="2504919at2759"/>
<evidence type="ECO:0000259" key="1">
    <source>
        <dbReference type="Pfam" id="PF06985"/>
    </source>
</evidence>
<dbReference type="Proteomes" id="UP000800036">
    <property type="component" value="Unassembled WGS sequence"/>
</dbReference>
<dbReference type="PANTHER" id="PTHR24148:SF64">
    <property type="entry name" value="HETEROKARYON INCOMPATIBILITY DOMAIN-CONTAINING PROTEIN"/>
    <property type="match status" value="1"/>
</dbReference>
<dbReference type="InterPro" id="IPR010730">
    <property type="entry name" value="HET"/>
</dbReference>
<dbReference type="PANTHER" id="PTHR24148">
    <property type="entry name" value="ANKYRIN REPEAT DOMAIN-CONTAINING PROTEIN 39 HOMOLOG-RELATED"/>
    <property type="match status" value="1"/>
</dbReference>
<feature type="domain" description="Heterokaryon incompatibility" evidence="1">
    <location>
        <begin position="52"/>
        <end position="202"/>
    </location>
</feature>
<keyword evidence="3" id="KW-1185">Reference proteome</keyword>
<organism evidence="2 3">
    <name type="scientific">Bimuria novae-zelandiae CBS 107.79</name>
    <dbReference type="NCBI Taxonomy" id="1447943"/>
    <lineage>
        <taxon>Eukaryota</taxon>
        <taxon>Fungi</taxon>
        <taxon>Dikarya</taxon>
        <taxon>Ascomycota</taxon>
        <taxon>Pezizomycotina</taxon>
        <taxon>Dothideomycetes</taxon>
        <taxon>Pleosporomycetidae</taxon>
        <taxon>Pleosporales</taxon>
        <taxon>Massarineae</taxon>
        <taxon>Didymosphaeriaceae</taxon>
        <taxon>Bimuria</taxon>
    </lineage>
</organism>
<name>A0A6A5UNH6_9PLEO</name>
<gene>
    <name evidence="2" type="ORF">BU23DRAFT_487264</name>
</gene>
<evidence type="ECO:0000313" key="3">
    <source>
        <dbReference type="Proteomes" id="UP000800036"/>
    </source>
</evidence>
<dbReference type="InterPro" id="IPR052895">
    <property type="entry name" value="HetReg/Transcr_Mod"/>
</dbReference>
<proteinExistence type="predicted"/>
<dbReference type="Pfam" id="PF26639">
    <property type="entry name" value="Het-6_barrel"/>
    <property type="match status" value="1"/>
</dbReference>
<dbReference type="AlphaFoldDB" id="A0A6A5UNH6"/>
<protein>
    <recommendedName>
        <fullName evidence="1">Heterokaryon incompatibility domain-containing protein</fullName>
    </recommendedName>
</protein>